<accession>A0ABQ0L6P1</accession>
<gene>
    <name evidence="1" type="ORF">MCHLO_04333</name>
</gene>
<sequence>MDILEALISTDADGDKIGRISHSAQWALFNSDYEWDYYAIRDRVRAGLLQRVHLVDQRRRRLVEAPRLGRGLGLGAPDNERADVPDHEPGYQRGFAVFDAAAGLC</sequence>
<evidence type="ECO:0000313" key="1">
    <source>
        <dbReference type="EMBL" id="GAT46834.1"/>
    </source>
</evidence>
<dbReference type="EMBL" id="DF842911">
    <property type="protein sequence ID" value="GAT46834.1"/>
    <property type="molecule type" value="Genomic_DNA"/>
</dbReference>
<proteinExistence type="predicted"/>
<reference evidence="1" key="1">
    <citation type="submission" date="2014-09" db="EMBL/GenBank/DDBJ databases">
        <title>Genome sequence of the luminous mushroom Mycena chlorophos for searching fungal bioluminescence genes.</title>
        <authorList>
            <person name="Tanaka Y."/>
            <person name="Kasuga D."/>
            <person name="Oba Y."/>
            <person name="Hase S."/>
            <person name="Sato K."/>
            <person name="Oba Y."/>
            <person name="Sakakibara Y."/>
        </authorList>
    </citation>
    <scope>NUCLEOTIDE SEQUENCE</scope>
</reference>
<evidence type="ECO:0000313" key="2">
    <source>
        <dbReference type="Proteomes" id="UP000815677"/>
    </source>
</evidence>
<keyword evidence="2" id="KW-1185">Reference proteome</keyword>
<dbReference type="Proteomes" id="UP000815677">
    <property type="component" value="Unassembled WGS sequence"/>
</dbReference>
<name>A0ABQ0L6P1_MYCCL</name>
<protein>
    <submittedName>
        <fullName evidence="1">Uncharacterized protein</fullName>
    </submittedName>
</protein>
<organism evidence="1 2">
    <name type="scientific">Mycena chlorophos</name>
    <name type="common">Agaric fungus</name>
    <name type="synonym">Agaricus chlorophos</name>
    <dbReference type="NCBI Taxonomy" id="658473"/>
    <lineage>
        <taxon>Eukaryota</taxon>
        <taxon>Fungi</taxon>
        <taxon>Dikarya</taxon>
        <taxon>Basidiomycota</taxon>
        <taxon>Agaricomycotina</taxon>
        <taxon>Agaricomycetes</taxon>
        <taxon>Agaricomycetidae</taxon>
        <taxon>Agaricales</taxon>
        <taxon>Marasmiineae</taxon>
        <taxon>Mycenaceae</taxon>
        <taxon>Mycena</taxon>
    </lineage>
</organism>